<name>A0AAD7VNK0_QUISA</name>
<feature type="coiled-coil region" evidence="5">
    <location>
        <begin position="136"/>
        <end position="184"/>
    </location>
</feature>
<sequence length="269" mass="30546">MGHTCAVCGNRSYLRCSVCKAVRYCSGICQIKHWKSGHKAECEVIQPARGIHLTQTLVTNQGRTAWETSGSELVVKNPEKNMVYEDITQQREQEDDLSGETEPREVDGYGIFKSFSGEHTGYFQGLGAGPRPPKSTAHIQAQLDAQQREVEQARKELDEVLAILKEVQSQMQNERQLRKKMQTQFLAHMEHQRAMQEQLQVSISFQIQEAMQTTLSLSRSFSVCMICLTNEKDLAFGCGHMICRECGSRLSNCPLCRKQITCRLRLFPQ</sequence>
<dbReference type="InterPro" id="IPR013083">
    <property type="entry name" value="Znf_RING/FYVE/PHD"/>
</dbReference>
<gene>
    <name evidence="8" type="ORF">O6P43_001270</name>
</gene>
<reference evidence="8 9" key="1">
    <citation type="journal article" date="2023" name="Science">
        <title>Elucidation of the pathway for biosynthesis of saponin adjuvants from the soapbark tree.</title>
        <authorList>
            <person name="Reed J."/>
            <person name="Orme A."/>
            <person name="El-Demerdash A."/>
            <person name="Owen C."/>
            <person name="Martin L.B.B."/>
            <person name="Misra R.C."/>
            <person name="Kikuchi S."/>
            <person name="Rejzek M."/>
            <person name="Martin A.C."/>
            <person name="Harkess A."/>
            <person name="Leebens-Mack J."/>
            <person name="Louveau T."/>
            <person name="Stephenson M.J."/>
            <person name="Osbourn A."/>
        </authorList>
    </citation>
    <scope>NUCLEOTIDE SEQUENCE [LARGE SCALE GENOMIC DNA]</scope>
    <source>
        <strain evidence="8">S10</strain>
    </source>
</reference>
<evidence type="ECO:0000256" key="3">
    <source>
        <dbReference type="ARBA" id="ARBA00022833"/>
    </source>
</evidence>
<keyword evidence="9" id="KW-1185">Reference proteome</keyword>
<dbReference type="Gene3D" id="6.10.140.2220">
    <property type="match status" value="1"/>
</dbReference>
<dbReference type="PANTHER" id="PTHR14879">
    <property type="entry name" value="CASPASE REGULATOR, RING FINGER DOMAIN-CONTAINING"/>
    <property type="match status" value="1"/>
</dbReference>
<evidence type="ECO:0000259" key="7">
    <source>
        <dbReference type="PROSITE" id="PS50865"/>
    </source>
</evidence>
<comment type="caution">
    <text evidence="8">The sequence shown here is derived from an EMBL/GenBank/DDBJ whole genome shotgun (WGS) entry which is preliminary data.</text>
</comment>
<feature type="domain" description="MYND-type" evidence="7">
    <location>
        <begin position="5"/>
        <end position="42"/>
    </location>
</feature>
<dbReference type="InterPro" id="IPR002893">
    <property type="entry name" value="Znf_MYND"/>
</dbReference>
<keyword evidence="3" id="KW-0862">Zinc</keyword>
<dbReference type="Proteomes" id="UP001163823">
    <property type="component" value="Chromosome 1"/>
</dbReference>
<organism evidence="8 9">
    <name type="scientific">Quillaja saponaria</name>
    <name type="common">Soap bark tree</name>
    <dbReference type="NCBI Taxonomy" id="32244"/>
    <lineage>
        <taxon>Eukaryota</taxon>
        <taxon>Viridiplantae</taxon>
        <taxon>Streptophyta</taxon>
        <taxon>Embryophyta</taxon>
        <taxon>Tracheophyta</taxon>
        <taxon>Spermatophyta</taxon>
        <taxon>Magnoliopsida</taxon>
        <taxon>eudicotyledons</taxon>
        <taxon>Gunneridae</taxon>
        <taxon>Pentapetalae</taxon>
        <taxon>rosids</taxon>
        <taxon>fabids</taxon>
        <taxon>Fabales</taxon>
        <taxon>Quillajaceae</taxon>
        <taxon>Quillaja</taxon>
    </lineage>
</organism>
<dbReference type="KEGG" id="qsa:O6P43_001270"/>
<dbReference type="Gene3D" id="3.30.40.10">
    <property type="entry name" value="Zinc/RING finger domain, C3HC4 (zinc finger)"/>
    <property type="match status" value="1"/>
</dbReference>
<accession>A0AAD7VNK0</accession>
<evidence type="ECO:0000256" key="1">
    <source>
        <dbReference type="ARBA" id="ARBA00022723"/>
    </source>
</evidence>
<dbReference type="Pfam" id="PF13920">
    <property type="entry name" value="zf-C3HC4_3"/>
    <property type="match status" value="1"/>
</dbReference>
<dbReference type="SMART" id="SM00184">
    <property type="entry name" value="RING"/>
    <property type="match status" value="1"/>
</dbReference>
<proteinExistence type="predicted"/>
<evidence type="ECO:0000256" key="4">
    <source>
        <dbReference type="PROSITE-ProRule" id="PRU00134"/>
    </source>
</evidence>
<keyword evidence="2 4" id="KW-0863">Zinc-finger</keyword>
<dbReference type="SUPFAM" id="SSF144232">
    <property type="entry name" value="HIT/MYND zinc finger-like"/>
    <property type="match status" value="1"/>
</dbReference>
<dbReference type="SUPFAM" id="SSF57850">
    <property type="entry name" value="RING/U-box"/>
    <property type="match status" value="1"/>
</dbReference>
<evidence type="ECO:0000259" key="6">
    <source>
        <dbReference type="PROSITE" id="PS50089"/>
    </source>
</evidence>
<keyword evidence="1" id="KW-0479">Metal-binding</keyword>
<evidence type="ECO:0000313" key="9">
    <source>
        <dbReference type="Proteomes" id="UP001163823"/>
    </source>
</evidence>
<evidence type="ECO:0000256" key="2">
    <source>
        <dbReference type="ARBA" id="ARBA00022771"/>
    </source>
</evidence>
<dbReference type="PROSITE" id="PS50089">
    <property type="entry name" value="ZF_RING_2"/>
    <property type="match status" value="1"/>
</dbReference>
<dbReference type="EMBL" id="JARAOO010000001">
    <property type="protein sequence ID" value="KAJ7982103.1"/>
    <property type="molecule type" value="Genomic_DNA"/>
</dbReference>
<evidence type="ECO:0000313" key="8">
    <source>
        <dbReference type="EMBL" id="KAJ7982103.1"/>
    </source>
</evidence>
<dbReference type="PROSITE" id="PS50865">
    <property type="entry name" value="ZF_MYND_2"/>
    <property type="match status" value="1"/>
</dbReference>
<dbReference type="Pfam" id="PF01753">
    <property type="entry name" value="zf-MYND"/>
    <property type="match status" value="1"/>
</dbReference>
<dbReference type="InterPro" id="IPR051728">
    <property type="entry name" value="RING-FYVE_E3_ubiquitin-ligase"/>
</dbReference>
<keyword evidence="5" id="KW-0175">Coiled coil</keyword>
<protein>
    <submittedName>
        <fullName evidence="8">E3 ubiquitin-protein ligase RGLG2-like</fullName>
    </submittedName>
</protein>
<dbReference type="PANTHER" id="PTHR14879:SF5">
    <property type="entry name" value="RING-TYPE DOMAIN-CONTAINING PROTEIN"/>
    <property type="match status" value="1"/>
</dbReference>
<dbReference type="GO" id="GO:0008270">
    <property type="term" value="F:zinc ion binding"/>
    <property type="evidence" value="ECO:0007669"/>
    <property type="project" value="UniProtKB-KW"/>
</dbReference>
<feature type="domain" description="RING-type" evidence="6">
    <location>
        <begin position="224"/>
        <end position="257"/>
    </location>
</feature>
<dbReference type="AlphaFoldDB" id="A0AAD7VNK0"/>
<dbReference type="InterPro" id="IPR001841">
    <property type="entry name" value="Znf_RING"/>
</dbReference>
<evidence type="ECO:0000256" key="5">
    <source>
        <dbReference type="SAM" id="Coils"/>
    </source>
</evidence>